<dbReference type="InterPro" id="IPR019324">
    <property type="entry name" value="MPP6"/>
</dbReference>
<dbReference type="PANTHER" id="PTHR13582">
    <property type="entry name" value="M-PHASE PHOSPHOPROTEIN 6"/>
    <property type="match status" value="1"/>
</dbReference>
<dbReference type="EMBL" id="EZ419792">
    <property type="protein sequence ID" value="ACY69965.1"/>
    <property type="molecule type" value="mRNA"/>
</dbReference>
<name>D1FPP2_CIMLE</name>
<reference evidence="1" key="1">
    <citation type="submission" date="2009-10" db="EMBL/GenBank/DDBJ databases">
        <authorList>
            <person name="Endo R."/>
            <person name="Yoshimatsu K."/>
            <person name="Vu L.D."/>
        </authorList>
    </citation>
    <scope>NUCLEOTIDE SEQUENCE</scope>
    <source>
        <tissue evidence="1">Salivary glands</tissue>
    </source>
</reference>
<reference evidence="1" key="2">
    <citation type="journal article" date="2010" name="J. Proteome Res.">
        <title>Insight into the Sialome of the Bed Bug, Cimex lectularius.</title>
        <authorList>
            <person name="Francischetti I.M."/>
            <person name="Calvo E."/>
            <person name="Andersen J.F."/>
            <person name="Pham V.M."/>
            <person name="Favreau A.J."/>
            <person name="Barbian K.D."/>
            <person name="Romero A."/>
            <person name="Valenzuela J.G."/>
            <person name="Ribeiro J.M."/>
        </authorList>
    </citation>
    <scope>NUCLEOTIDE SEQUENCE</scope>
    <source>
        <tissue evidence="1">Salivary glands</tissue>
    </source>
</reference>
<organism evidence="1">
    <name type="scientific">Cimex lectularius</name>
    <name type="common">Bed bug</name>
    <name type="synonym">Acanthia lectularia</name>
    <dbReference type="NCBI Taxonomy" id="79782"/>
    <lineage>
        <taxon>Eukaryota</taxon>
        <taxon>Metazoa</taxon>
        <taxon>Ecdysozoa</taxon>
        <taxon>Arthropoda</taxon>
        <taxon>Hexapoda</taxon>
        <taxon>Insecta</taxon>
        <taxon>Pterygota</taxon>
        <taxon>Neoptera</taxon>
        <taxon>Paraneoptera</taxon>
        <taxon>Hemiptera</taxon>
        <taxon>Heteroptera</taxon>
        <taxon>Panheteroptera</taxon>
        <taxon>Cimicomorpha</taxon>
        <taxon>Cimicidae</taxon>
        <taxon>Cimex</taxon>
    </lineage>
</organism>
<dbReference type="Pfam" id="PF10175">
    <property type="entry name" value="MPP6"/>
    <property type="match status" value="1"/>
</dbReference>
<dbReference type="GO" id="GO:0000460">
    <property type="term" value="P:maturation of 5.8S rRNA"/>
    <property type="evidence" value="ECO:0007669"/>
    <property type="project" value="TreeGrafter"/>
</dbReference>
<dbReference type="VEuPathDB" id="VectorBase:LOC112126132"/>
<accession>D1FPP2</accession>
<dbReference type="AlphaFoldDB" id="D1FPP2"/>
<protein>
    <submittedName>
        <fullName evidence="1">M phase phosphoprotein 6</fullName>
    </submittedName>
</protein>
<proteinExistence type="evidence at transcript level"/>
<dbReference type="PANTHER" id="PTHR13582:SF0">
    <property type="entry name" value="M-PHASE PHOSPHOPROTEIN 6"/>
    <property type="match status" value="1"/>
</dbReference>
<sequence>MAKDKKGKIKLSKSVLEMKFMQRSKLKAIAEQEAEEGEAMYGKNITAEMKNVVDKYIVEPSYVPIKKLIVGRVSYGGMNPEVEKLMTHKITGKKNMEISRQMDKDISDLEMAAHFKSNLANTMGKKFVGAKVTKRQLKKMKFKKPNE</sequence>
<dbReference type="OrthoDB" id="20403at2759"/>
<evidence type="ECO:0000313" key="1">
    <source>
        <dbReference type="EMBL" id="ACY69965.1"/>
    </source>
</evidence>